<accession>A0ACB7F6Q1</accession>
<keyword evidence="2" id="KW-1185">Reference proteome</keyword>
<sequence length="147" mass="17161">MATNKQRIVEALEDLSKDDFRNFCNLLRDRRSDPQIKRRDVEDKGIWEIAELLVSKFTEDGAIQVAFDILRQMGRNEEAKNLEQRKLALTRKERGEDKYIRQASDPKREQFRRYLEKAGVVDSLTSGMAPFFWGGHYSRYAGFVGVN</sequence>
<protein>
    <submittedName>
        <fullName evidence="1">Uncharacterized protein</fullName>
    </submittedName>
</protein>
<name>A0ACB7F6Q1_NIBAL</name>
<dbReference type="EMBL" id="CM024804">
    <property type="protein sequence ID" value="KAG8009859.1"/>
    <property type="molecule type" value="Genomic_DNA"/>
</dbReference>
<comment type="caution">
    <text evidence="1">The sequence shown here is derived from an EMBL/GenBank/DDBJ whole genome shotgun (WGS) entry which is preliminary data.</text>
</comment>
<gene>
    <name evidence="1" type="ORF">GBF38_013915</name>
</gene>
<evidence type="ECO:0000313" key="2">
    <source>
        <dbReference type="Proteomes" id="UP000805704"/>
    </source>
</evidence>
<reference evidence="1" key="1">
    <citation type="submission" date="2020-04" db="EMBL/GenBank/DDBJ databases">
        <title>A chromosome-scale assembly and high-density genetic map of the yellow drum (Nibea albiflora) genome.</title>
        <authorList>
            <person name="Xu D."/>
            <person name="Zhang W."/>
            <person name="Chen R."/>
            <person name="Tan P."/>
            <person name="Wang L."/>
            <person name="Song H."/>
            <person name="Tian L."/>
            <person name="Zhu Q."/>
            <person name="Wang B."/>
        </authorList>
    </citation>
    <scope>NUCLEOTIDE SEQUENCE</scope>
    <source>
        <strain evidence="1">ZJHYS-2018</strain>
    </source>
</reference>
<organism evidence="1 2">
    <name type="scientific">Nibea albiflora</name>
    <name type="common">Yellow drum</name>
    <name type="synonym">Corvina albiflora</name>
    <dbReference type="NCBI Taxonomy" id="240163"/>
    <lineage>
        <taxon>Eukaryota</taxon>
        <taxon>Metazoa</taxon>
        <taxon>Chordata</taxon>
        <taxon>Craniata</taxon>
        <taxon>Vertebrata</taxon>
        <taxon>Euteleostomi</taxon>
        <taxon>Actinopterygii</taxon>
        <taxon>Neopterygii</taxon>
        <taxon>Teleostei</taxon>
        <taxon>Neoteleostei</taxon>
        <taxon>Acanthomorphata</taxon>
        <taxon>Eupercaria</taxon>
        <taxon>Sciaenidae</taxon>
        <taxon>Nibea</taxon>
    </lineage>
</organism>
<dbReference type="Proteomes" id="UP000805704">
    <property type="component" value="Chromosome 16"/>
</dbReference>
<evidence type="ECO:0000313" key="1">
    <source>
        <dbReference type="EMBL" id="KAG8009859.1"/>
    </source>
</evidence>
<proteinExistence type="predicted"/>